<protein>
    <submittedName>
        <fullName evidence="1">Uncharacterized protein</fullName>
    </submittedName>
</protein>
<name>A0A1Y2IN27_TRAC3</name>
<dbReference type="AlphaFoldDB" id="A0A1Y2IN27"/>
<dbReference type="Proteomes" id="UP000193067">
    <property type="component" value="Unassembled WGS sequence"/>
</dbReference>
<keyword evidence="2" id="KW-1185">Reference proteome</keyword>
<evidence type="ECO:0000313" key="2">
    <source>
        <dbReference type="Proteomes" id="UP000193067"/>
    </source>
</evidence>
<reference evidence="1 2" key="1">
    <citation type="journal article" date="2015" name="Biotechnol. Biofuels">
        <title>Enhanced degradation of softwood versus hardwood by the white-rot fungus Pycnoporus coccineus.</title>
        <authorList>
            <person name="Couturier M."/>
            <person name="Navarro D."/>
            <person name="Chevret D."/>
            <person name="Henrissat B."/>
            <person name="Piumi F."/>
            <person name="Ruiz-Duenas F.J."/>
            <person name="Martinez A.T."/>
            <person name="Grigoriev I.V."/>
            <person name="Riley R."/>
            <person name="Lipzen A."/>
            <person name="Berrin J.G."/>
            <person name="Master E.R."/>
            <person name="Rosso M.N."/>
        </authorList>
    </citation>
    <scope>NUCLEOTIDE SEQUENCE [LARGE SCALE GENOMIC DNA]</scope>
    <source>
        <strain evidence="1 2">BRFM310</strain>
    </source>
</reference>
<evidence type="ECO:0000313" key="1">
    <source>
        <dbReference type="EMBL" id="OSD02054.1"/>
    </source>
</evidence>
<accession>A0A1Y2IN27</accession>
<dbReference type="EMBL" id="KZ084107">
    <property type="protein sequence ID" value="OSD02054.1"/>
    <property type="molecule type" value="Genomic_DNA"/>
</dbReference>
<organism evidence="1 2">
    <name type="scientific">Trametes coccinea (strain BRFM310)</name>
    <name type="common">Pycnoporus coccineus</name>
    <dbReference type="NCBI Taxonomy" id="1353009"/>
    <lineage>
        <taxon>Eukaryota</taxon>
        <taxon>Fungi</taxon>
        <taxon>Dikarya</taxon>
        <taxon>Basidiomycota</taxon>
        <taxon>Agaricomycotina</taxon>
        <taxon>Agaricomycetes</taxon>
        <taxon>Polyporales</taxon>
        <taxon>Polyporaceae</taxon>
        <taxon>Trametes</taxon>
    </lineage>
</organism>
<gene>
    <name evidence="1" type="ORF">PYCCODRAFT_437741</name>
</gene>
<sequence>MDEVVRTKDRTGTNRYEEWAKKKRGVVEEKACRTDGVANAVCGVCFPSGFARRRNEKGGRAFIYPSTLVSSRQRLSKRTMTLCRQRGCASPAPILLEEGILRGKNTGIHCPGRARASVCPAKNRRPPIKSLIELGVARDGELRLIFHTRYARLEKPLDD</sequence>
<proteinExistence type="predicted"/>